<reference evidence="2" key="2">
    <citation type="submission" date="2024-04" db="EMBL/GenBank/DDBJ databases">
        <authorList>
            <person name="Chen Y."/>
            <person name="Shah S."/>
            <person name="Dougan E. K."/>
            <person name="Thang M."/>
            <person name="Chan C."/>
        </authorList>
    </citation>
    <scope>NUCLEOTIDE SEQUENCE [LARGE SCALE GENOMIC DNA]</scope>
</reference>
<name>A0A9P1CTS8_9DINO</name>
<dbReference type="EMBL" id="CAMXCT010002246">
    <property type="protein sequence ID" value="CAI3996803.1"/>
    <property type="molecule type" value="Genomic_DNA"/>
</dbReference>
<protein>
    <submittedName>
        <fullName evidence="1">Uncharacterized protein</fullName>
    </submittedName>
</protein>
<evidence type="ECO:0000313" key="3">
    <source>
        <dbReference type="Proteomes" id="UP001152797"/>
    </source>
</evidence>
<dbReference type="EMBL" id="CAMXCT020002246">
    <property type="protein sequence ID" value="CAL1150178.1"/>
    <property type="molecule type" value="Genomic_DNA"/>
</dbReference>
<accession>A0A9P1CTS8</accession>
<comment type="caution">
    <text evidence="1">The sequence shown here is derived from an EMBL/GenBank/DDBJ whole genome shotgun (WGS) entry which is preliminary data.</text>
</comment>
<reference evidence="1" key="1">
    <citation type="submission" date="2022-10" db="EMBL/GenBank/DDBJ databases">
        <authorList>
            <person name="Chen Y."/>
            <person name="Dougan E. K."/>
            <person name="Chan C."/>
            <person name="Rhodes N."/>
            <person name="Thang M."/>
        </authorList>
    </citation>
    <scope>NUCLEOTIDE SEQUENCE</scope>
</reference>
<sequence length="231" mass="26703">MSFREHLERNVADAQQTHEAHTQRVMNAWLTKIKEQLMRHCEAVSRRRRTSFKMGVPRPLHLSRLGVGEDVLRQQLREMLNELGFHDGSVSAFDRIYWKSRGDLWRDIQCAQVMAIWSGDDAPMAFGQQLARNVNDYGAETQRMILSEVSFIKEEFMELCKLRSMHGLSACIHRFAVSQSLARRSDFNHDMMKDKLEEHLADLGFSSLEVSLFIDQSFSGTTQHFLGLSAR</sequence>
<dbReference type="Proteomes" id="UP001152797">
    <property type="component" value="Unassembled WGS sequence"/>
</dbReference>
<gene>
    <name evidence="1" type="ORF">C1SCF055_LOCUS23245</name>
</gene>
<dbReference type="EMBL" id="CAMXCT030002246">
    <property type="protein sequence ID" value="CAL4784115.1"/>
    <property type="molecule type" value="Genomic_DNA"/>
</dbReference>
<evidence type="ECO:0000313" key="2">
    <source>
        <dbReference type="EMBL" id="CAL1150178.1"/>
    </source>
</evidence>
<organism evidence="1">
    <name type="scientific">Cladocopium goreaui</name>
    <dbReference type="NCBI Taxonomy" id="2562237"/>
    <lineage>
        <taxon>Eukaryota</taxon>
        <taxon>Sar</taxon>
        <taxon>Alveolata</taxon>
        <taxon>Dinophyceae</taxon>
        <taxon>Suessiales</taxon>
        <taxon>Symbiodiniaceae</taxon>
        <taxon>Cladocopium</taxon>
    </lineage>
</organism>
<evidence type="ECO:0000313" key="1">
    <source>
        <dbReference type="EMBL" id="CAI3996803.1"/>
    </source>
</evidence>
<keyword evidence="3" id="KW-1185">Reference proteome</keyword>
<dbReference type="AlphaFoldDB" id="A0A9P1CTS8"/>
<proteinExistence type="predicted"/>